<feature type="compositionally biased region" description="Acidic residues" evidence="2">
    <location>
        <begin position="89"/>
        <end position="104"/>
    </location>
</feature>
<keyword evidence="1" id="KW-0175">Coiled coil</keyword>
<dbReference type="Proteomes" id="UP000052976">
    <property type="component" value="Unassembled WGS sequence"/>
</dbReference>
<gene>
    <name evidence="3" type="ORF">N302_16172</name>
</gene>
<reference evidence="3 4" key="1">
    <citation type="submission" date="2014-04" db="EMBL/GenBank/DDBJ databases">
        <title>Genome evolution of avian class.</title>
        <authorList>
            <person name="Zhang G."/>
            <person name="Li C."/>
        </authorList>
    </citation>
    <scope>NUCLEOTIDE SEQUENCE [LARGE SCALE GENOMIC DNA]</scope>
    <source>
        <strain evidence="3">BGI_N302</strain>
    </source>
</reference>
<evidence type="ECO:0000256" key="2">
    <source>
        <dbReference type="SAM" id="MobiDB-lite"/>
    </source>
</evidence>
<accession>A0A091EQW8</accession>
<protein>
    <submittedName>
        <fullName evidence="3">Pre-rRNA processing protein FTSJ3</fullName>
    </submittedName>
</protein>
<keyword evidence="4" id="KW-1185">Reference proteome</keyword>
<sequence length="176" mass="20175">KEEEEVELALAEMKAEELAELKRKKKKILKEQRKQRERVELKMDLPGVSIADDGDTSMFSLRSINRTPLLDELSRGDMASADALLEIGPGDDDIYVSDHDEGDDVSLASDLDPEELLEIEARQRKLERERGGKRAKVKQKEEEDDEEEQEVENPLLVPLEEKSVLEERQTSLWFGK</sequence>
<dbReference type="STRING" id="85066.A0A091EQW8"/>
<evidence type="ECO:0000313" key="3">
    <source>
        <dbReference type="EMBL" id="KFO60283.1"/>
    </source>
</evidence>
<evidence type="ECO:0000256" key="1">
    <source>
        <dbReference type="SAM" id="Coils"/>
    </source>
</evidence>
<dbReference type="AlphaFoldDB" id="A0A091EQW8"/>
<feature type="compositionally biased region" description="Acidic residues" evidence="2">
    <location>
        <begin position="142"/>
        <end position="151"/>
    </location>
</feature>
<feature type="non-terminal residue" evidence="3">
    <location>
        <position position="1"/>
    </location>
</feature>
<feature type="coiled-coil region" evidence="1">
    <location>
        <begin position="1"/>
        <end position="42"/>
    </location>
</feature>
<feature type="compositionally biased region" description="Basic and acidic residues" evidence="2">
    <location>
        <begin position="119"/>
        <end position="132"/>
    </location>
</feature>
<proteinExistence type="predicted"/>
<feature type="non-terminal residue" evidence="3">
    <location>
        <position position="176"/>
    </location>
</feature>
<organism evidence="3 4">
    <name type="scientific">Corvus brachyrhynchos</name>
    <name type="common">American crow</name>
    <dbReference type="NCBI Taxonomy" id="85066"/>
    <lineage>
        <taxon>Eukaryota</taxon>
        <taxon>Metazoa</taxon>
        <taxon>Chordata</taxon>
        <taxon>Craniata</taxon>
        <taxon>Vertebrata</taxon>
        <taxon>Euteleostomi</taxon>
        <taxon>Archelosauria</taxon>
        <taxon>Archosauria</taxon>
        <taxon>Dinosauria</taxon>
        <taxon>Saurischia</taxon>
        <taxon>Theropoda</taxon>
        <taxon>Coelurosauria</taxon>
        <taxon>Aves</taxon>
        <taxon>Neognathae</taxon>
        <taxon>Neoaves</taxon>
        <taxon>Telluraves</taxon>
        <taxon>Australaves</taxon>
        <taxon>Passeriformes</taxon>
        <taxon>Corvoidea</taxon>
        <taxon>Corvidae</taxon>
        <taxon>Corvus</taxon>
    </lineage>
</organism>
<feature type="region of interest" description="Disordered" evidence="2">
    <location>
        <begin position="88"/>
        <end position="158"/>
    </location>
</feature>
<name>A0A091EQW8_CORBR</name>
<evidence type="ECO:0000313" key="4">
    <source>
        <dbReference type="Proteomes" id="UP000052976"/>
    </source>
</evidence>
<dbReference type="EMBL" id="KK718925">
    <property type="protein sequence ID" value="KFO60283.1"/>
    <property type="molecule type" value="Genomic_DNA"/>
</dbReference>